<dbReference type="InterPro" id="IPR013766">
    <property type="entry name" value="Thioredoxin_domain"/>
</dbReference>
<feature type="domain" description="Thioredoxin" evidence="2">
    <location>
        <begin position="12"/>
        <end position="158"/>
    </location>
</feature>
<name>A0A485KN71_9STRA</name>
<reference evidence="3" key="2">
    <citation type="submission" date="2019-06" db="EMBL/GenBank/DDBJ databases">
        <title>Genomics analysis of Aphanomyces spp. identifies a new class of oomycete effector associated with host adaptation.</title>
        <authorList>
            <person name="Gaulin E."/>
        </authorList>
    </citation>
    <scope>NUCLEOTIDE SEQUENCE</scope>
    <source>
        <strain evidence="3">CBS 578.67</strain>
    </source>
</reference>
<evidence type="ECO:0000313" key="3">
    <source>
        <dbReference type="EMBL" id="KAF0700011.1"/>
    </source>
</evidence>
<dbReference type="GO" id="GO:0031397">
    <property type="term" value="P:negative regulation of protein ubiquitination"/>
    <property type="evidence" value="ECO:0007669"/>
    <property type="project" value="TreeGrafter"/>
</dbReference>
<proteinExistence type="predicted"/>
<dbReference type="OrthoDB" id="409136at2759"/>
<dbReference type="Gene3D" id="3.40.30.10">
    <property type="entry name" value="Glutaredoxin"/>
    <property type="match status" value="2"/>
</dbReference>
<dbReference type="EMBL" id="CAADRA010005163">
    <property type="protein sequence ID" value="VFT86326.1"/>
    <property type="molecule type" value="Genomic_DNA"/>
</dbReference>
<protein>
    <submittedName>
        <fullName evidence="4">Aste57867_9446 protein</fullName>
    </submittedName>
</protein>
<feature type="region of interest" description="Disordered" evidence="1">
    <location>
        <begin position="341"/>
        <end position="370"/>
    </location>
</feature>
<dbReference type="SUPFAM" id="SSF52833">
    <property type="entry name" value="Thioredoxin-like"/>
    <property type="match status" value="1"/>
</dbReference>
<dbReference type="GO" id="GO:0004791">
    <property type="term" value="F:thioredoxin-disulfide reductase (NADPH) activity"/>
    <property type="evidence" value="ECO:0007669"/>
    <property type="project" value="TreeGrafter"/>
</dbReference>
<sequence length="370" mass="41253">MVHTAPQGFWANLYNGAAKPGTLTDPNGIAITINDLKPIVLVLLSAYWCPPCRALTPSLIKFGDDNKDDVSIVYFGRDINATMQEFNLRTKPNYNRYEWTTDGLDVFKQLKIAYPSIKGIPTLFAVERDSGKILSERAAVSIRRQPETVVAEWQAGEDITEDQENEWWESTRGELPEVDILPHLPLDTIVDAKGNPVTYDSLNQFVVLYFGAVWAQTDDTLTPALNAFAGEHAEDVSAIYYSLDVEESGFEKALQGQDALLRFTWTQSLTTTAYNLDKIMTKDNDRNTLAAPRVIVYEKTTHKLIARHQYGILIKPAGLVEAWKAGDSGITDDEISAHFKAKHEAQVKKQEEEAKKAAEADAESKKEATA</sequence>
<dbReference type="PROSITE" id="PS00194">
    <property type="entry name" value="THIOREDOXIN_1"/>
    <property type="match status" value="1"/>
</dbReference>
<evidence type="ECO:0000313" key="5">
    <source>
        <dbReference type="Proteomes" id="UP000332933"/>
    </source>
</evidence>
<dbReference type="Proteomes" id="UP000332933">
    <property type="component" value="Unassembled WGS sequence"/>
</dbReference>
<dbReference type="GO" id="GO:0005634">
    <property type="term" value="C:nucleus"/>
    <property type="evidence" value="ECO:0007669"/>
    <property type="project" value="TreeGrafter"/>
</dbReference>
<evidence type="ECO:0000259" key="2">
    <source>
        <dbReference type="PROSITE" id="PS51352"/>
    </source>
</evidence>
<keyword evidence="5" id="KW-1185">Reference proteome</keyword>
<gene>
    <name evidence="4" type="primary">Aste57867_9446</name>
    <name evidence="3" type="ORF">As57867_009410</name>
    <name evidence="4" type="ORF">ASTE57867_9446</name>
</gene>
<dbReference type="PROSITE" id="PS51352">
    <property type="entry name" value="THIOREDOXIN_2"/>
    <property type="match status" value="1"/>
</dbReference>
<feature type="compositionally biased region" description="Basic and acidic residues" evidence="1">
    <location>
        <begin position="342"/>
        <end position="370"/>
    </location>
</feature>
<dbReference type="EMBL" id="VJMH01005142">
    <property type="protein sequence ID" value="KAF0700011.1"/>
    <property type="molecule type" value="Genomic_DNA"/>
</dbReference>
<accession>A0A485KN71</accession>
<dbReference type="InterPro" id="IPR012336">
    <property type="entry name" value="Thioredoxin-like_fold"/>
</dbReference>
<evidence type="ECO:0000313" key="4">
    <source>
        <dbReference type="EMBL" id="VFT86326.1"/>
    </source>
</evidence>
<dbReference type="GO" id="GO:0030178">
    <property type="term" value="P:negative regulation of Wnt signaling pathway"/>
    <property type="evidence" value="ECO:0007669"/>
    <property type="project" value="TreeGrafter"/>
</dbReference>
<dbReference type="Pfam" id="PF13905">
    <property type="entry name" value="Thioredoxin_8"/>
    <property type="match status" value="1"/>
</dbReference>
<organism evidence="4 5">
    <name type="scientific">Aphanomyces stellatus</name>
    <dbReference type="NCBI Taxonomy" id="120398"/>
    <lineage>
        <taxon>Eukaryota</taxon>
        <taxon>Sar</taxon>
        <taxon>Stramenopiles</taxon>
        <taxon>Oomycota</taxon>
        <taxon>Saprolegniomycetes</taxon>
        <taxon>Saprolegniales</taxon>
        <taxon>Verrucalvaceae</taxon>
        <taxon>Aphanomyces</taxon>
    </lineage>
</organism>
<dbReference type="InterPro" id="IPR036249">
    <property type="entry name" value="Thioredoxin-like_sf"/>
</dbReference>
<dbReference type="PANTHER" id="PTHR46472:SF1">
    <property type="entry name" value="NUCLEOREDOXIN"/>
    <property type="match status" value="1"/>
</dbReference>
<reference evidence="4 5" key="1">
    <citation type="submission" date="2019-03" db="EMBL/GenBank/DDBJ databases">
        <authorList>
            <person name="Gaulin E."/>
            <person name="Dumas B."/>
        </authorList>
    </citation>
    <scope>NUCLEOTIDE SEQUENCE [LARGE SCALE GENOMIC DNA]</scope>
    <source>
        <strain evidence="4">CBS 568.67</strain>
    </source>
</reference>
<dbReference type="AlphaFoldDB" id="A0A485KN71"/>
<evidence type="ECO:0000256" key="1">
    <source>
        <dbReference type="SAM" id="MobiDB-lite"/>
    </source>
</evidence>
<dbReference type="InterPro" id="IPR017937">
    <property type="entry name" value="Thioredoxin_CS"/>
</dbReference>
<dbReference type="PANTHER" id="PTHR46472">
    <property type="entry name" value="NUCLEOREDOXIN"/>
    <property type="match status" value="1"/>
</dbReference>